<dbReference type="PANTHER" id="PTHR12873:SF0">
    <property type="entry name" value="TWINKLE MTDNA HELICASE"/>
    <property type="match status" value="1"/>
</dbReference>
<dbReference type="CDD" id="cd01029">
    <property type="entry name" value="TOPRIM_primases"/>
    <property type="match status" value="1"/>
</dbReference>
<dbReference type="Pfam" id="PF13155">
    <property type="entry name" value="Toprim_2"/>
    <property type="match status" value="1"/>
</dbReference>
<dbReference type="GO" id="GO:0006260">
    <property type="term" value="P:DNA replication"/>
    <property type="evidence" value="ECO:0007669"/>
    <property type="project" value="InterPro"/>
</dbReference>
<sequence>MELTLAEYAHQPCPFTDCGSTDAFSWNDAGYGKCHSCGNSYPHKNMRISPGMENVYPTKGFTPKEEEEEFLVDHSDDTTGYMSYRSITEGTMRYYNCLTTYRGEEPWGHTYVYPNGGMKTRVFPKEFFVSGFKSDSLWGMNLFAAGSAKAVTITEGELDAMSAFQMLGSKYPVVSLPSATPSRKLLENCKDWLGSFEKIYLSVDSDDKADNFAITLMRLFPGRVYKVPHDKFKDANEFLQGGAAQEYKNAWYNAGLYTPDNIYASQDRFLELLHDTPDHCYVPTGIKALDEKILGLMQGHFTVIKAPTGIGKSEFMRYLEYNLIKNYPDVRFAAWHLEETKLRSLLGVVSYYLDDNVTRKDLINIKGRLEDVEKAIQHISSNTGYMQFHMREEDGAEELIEQIRVLSQVYGCQYIFFEPIQDVVSVSDEKAKESVLADLSIRLSKLAADLNVGIVTIGHTNDNGDFKYCKMIGQRASVVIDLERDKEADDLVDRNTTRLFVKKNRPCGLEGSAGELVFDADSFTLGEKGDGW</sequence>
<dbReference type="SUPFAM" id="SSF56731">
    <property type="entry name" value="DNA primase core"/>
    <property type="match status" value="1"/>
</dbReference>
<feature type="domain" description="SF4 helicase" evidence="1">
    <location>
        <begin position="282"/>
        <end position="506"/>
    </location>
</feature>
<dbReference type="GO" id="GO:0003697">
    <property type="term" value="F:single-stranded DNA binding"/>
    <property type="evidence" value="ECO:0007669"/>
    <property type="project" value="InterPro"/>
</dbReference>
<organism evidence="2">
    <name type="scientific">uncultured Caudovirales phage</name>
    <dbReference type="NCBI Taxonomy" id="2100421"/>
    <lineage>
        <taxon>Viruses</taxon>
        <taxon>Duplodnaviria</taxon>
        <taxon>Heunggongvirae</taxon>
        <taxon>Uroviricota</taxon>
        <taxon>Caudoviricetes</taxon>
        <taxon>Peduoviridae</taxon>
        <taxon>Maltschvirus</taxon>
        <taxon>Maltschvirus maltsch</taxon>
    </lineage>
</organism>
<dbReference type="GO" id="GO:0005524">
    <property type="term" value="F:ATP binding"/>
    <property type="evidence" value="ECO:0007669"/>
    <property type="project" value="InterPro"/>
</dbReference>
<dbReference type="InterPro" id="IPR027417">
    <property type="entry name" value="P-loop_NTPase"/>
</dbReference>
<gene>
    <name evidence="2" type="ORF">UFOVP346_15</name>
</gene>
<dbReference type="InterPro" id="IPR027032">
    <property type="entry name" value="Twinkle-like"/>
</dbReference>
<evidence type="ECO:0000313" key="2">
    <source>
        <dbReference type="EMBL" id="CAB4139032.1"/>
    </source>
</evidence>
<name>A0A6J5LYS5_9CAUD</name>
<proteinExistence type="predicted"/>
<dbReference type="SUPFAM" id="SSF52540">
    <property type="entry name" value="P-loop containing nucleoside triphosphate hydrolases"/>
    <property type="match status" value="1"/>
</dbReference>
<dbReference type="Pfam" id="PF03796">
    <property type="entry name" value="DnaB_C"/>
    <property type="match status" value="1"/>
</dbReference>
<evidence type="ECO:0000259" key="1">
    <source>
        <dbReference type="Pfam" id="PF03796"/>
    </source>
</evidence>
<dbReference type="Gene3D" id="3.40.50.300">
    <property type="entry name" value="P-loop containing nucleotide triphosphate hydrolases"/>
    <property type="match status" value="1"/>
</dbReference>
<dbReference type="Gene3D" id="3.40.1360.10">
    <property type="match status" value="1"/>
</dbReference>
<protein>
    <submittedName>
        <fullName evidence="2">Archaeal primase DnaG/twinkle, TOPRIM domain</fullName>
    </submittedName>
</protein>
<reference evidence="2" key="1">
    <citation type="submission" date="2020-04" db="EMBL/GenBank/DDBJ databases">
        <authorList>
            <person name="Chiriac C."/>
            <person name="Salcher M."/>
            <person name="Ghai R."/>
            <person name="Kavagutti S V."/>
        </authorList>
    </citation>
    <scope>NUCLEOTIDE SEQUENCE</scope>
</reference>
<dbReference type="InterPro" id="IPR034154">
    <property type="entry name" value="TOPRIM_DnaG/twinkle"/>
</dbReference>
<dbReference type="InterPro" id="IPR007694">
    <property type="entry name" value="DNA_helicase_DnaB-like_C"/>
</dbReference>
<dbReference type="EMBL" id="LR796352">
    <property type="protein sequence ID" value="CAB4139032.1"/>
    <property type="molecule type" value="Genomic_DNA"/>
</dbReference>
<dbReference type="PANTHER" id="PTHR12873">
    <property type="entry name" value="T7-LIKE MITOCHONDRIAL DNA HELICASE"/>
    <property type="match status" value="1"/>
</dbReference>
<accession>A0A6J5LYS5</accession>
<dbReference type="GO" id="GO:0043139">
    <property type="term" value="F:5'-3' DNA helicase activity"/>
    <property type="evidence" value="ECO:0007669"/>
    <property type="project" value="InterPro"/>
</dbReference>